<dbReference type="PANTHER" id="PTHR30352">
    <property type="entry name" value="PYRUVATE FORMATE-LYASE-ACTIVATING ENZYME"/>
    <property type="match status" value="1"/>
</dbReference>
<keyword evidence="6" id="KW-0411">Iron-sulfur</keyword>
<dbReference type="RefSeq" id="WP_067304528.1">
    <property type="nucleotide sequence ID" value="NZ_LRMV01000024.1"/>
</dbReference>
<protein>
    <submittedName>
        <fullName evidence="7">Anaerobic ribonucleoside-triphosphate reductase activating protein</fullName>
    </submittedName>
</protein>
<dbReference type="AlphaFoldDB" id="A0A125Q1V7"/>
<accession>A0A125Q1V7</accession>
<dbReference type="InterPro" id="IPR013785">
    <property type="entry name" value="Aldolase_TIM"/>
</dbReference>
<dbReference type="Pfam" id="PF13353">
    <property type="entry name" value="Fer4_12"/>
    <property type="match status" value="1"/>
</dbReference>
<dbReference type="InterPro" id="IPR058240">
    <property type="entry name" value="rSAM_sf"/>
</dbReference>
<dbReference type="GO" id="GO:0046872">
    <property type="term" value="F:metal ion binding"/>
    <property type="evidence" value="ECO:0007669"/>
    <property type="project" value="UniProtKB-KW"/>
</dbReference>
<evidence type="ECO:0000256" key="6">
    <source>
        <dbReference type="ARBA" id="ARBA00023014"/>
    </source>
</evidence>
<evidence type="ECO:0000256" key="4">
    <source>
        <dbReference type="ARBA" id="ARBA00022723"/>
    </source>
</evidence>
<dbReference type="OrthoDB" id="9782387at2"/>
<dbReference type="Proteomes" id="UP000198226">
    <property type="component" value="Chromosome I"/>
</dbReference>
<evidence type="ECO:0000313" key="8">
    <source>
        <dbReference type="Proteomes" id="UP000198226"/>
    </source>
</evidence>
<evidence type="ECO:0000256" key="2">
    <source>
        <dbReference type="ARBA" id="ARBA00022485"/>
    </source>
</evidence>
<dbReference type="Gene3D" id="3.20.20.70">
    <property type="entry name" value="Aldolase class I"/>
    <property type="match status" value="1"/>
</dbReference>
<dbReference type="SUPFAM" id="SSF102114">
    <property type="entry name" value="Radical SAM enzymes"/>
    <property type="match status" value="1"/>
</dbReference>
<reference evidence="8" key="1">
    <citation type="submission" date="2016-06" db="EMBL/GenBank/DDBJ databases">
        <authorList>
            <person name="Varghese N."/>
            <person name="Submissions Spin"/>
        </authorList>
    </citation>
    <scope>NUCLEOTIDE SEQUENCE [LARGE SCALE GENOMIC DNA]</scope>
    <source>
        <strain evidence="8">DSM 44983</strain>
    </source>
</reference>
<keyword evidence="2" id="KW-0004">4Fe-4S</keyword>
<keyword evidence="3" id="KW-0949">S-adenosyl-L-methionine</keyword>
<proteinExistence type="predicted"/>
<dbReference type="GO" id="GO:0051539">
    <property type="term" value="F:4 iron, 4 sulfur cluster binding"/>
    <property type="evidence" value="ECO:0007669"/>
    <property type="project" value="UniProtKB-KW"/>
</dbReference>
<evidence type="ECO:0000256" key="3">
    <source>
        <dbReference type="ARBA" id="ARBA00022691"/>
    </source>
</evidence>
<dbReference type="InterPro" id="IPR034457">
    <property type="entry name" value="Organic_radical-activating"/>
</dbReference>
<name>A0A125Q1V7_9ACTN</name>
<keyword evidence="5" id="KW-0408">Iron</keyword>
<keyword evidence="8" id="KW-1185">Reference proteome</keyword>
<dbReference type="InterPro" id="IPR007197">
    <property type="entry name" value="rSAM"/>
</dbReference>
<dbReference type="SFLD" id="SFLDS00029">
    <property type="entry name" value="Radical_SAM"/>
    <property type="match status" value="1"/>
</dbReference>
<dbReference type="PANTHER" id="PTHR30352:SF2">
    <property type="entry name" value="ANAEROBIC RIBONUCLEOSIDE-TRIPHOSPHATE REDUCTASE-ACTIVATING PROTEIN"/>
    <property type="match status" value="1"/>
</dbReference>
<evidence type="ECO:0000313" key="7">
    <source>
        <dbReference type="EMBL" id="SCG74277.1"/>
    </source>
</evidence>
<dbReference type="EMBL" id="LT607752">
    <property type="protein sequence ID" value="SCG74277.1"/>
    <property type="molecule type" value="Genomic_DNA"/>
</dbReference>
<evidence type="ECO:0000256" key="1">
    <source>
        <dbReference type="ARBA" id="ARBA00001966"/>
    </source>
</evidence>
<evidence type="ECO:0000256" key="5">
    <source>
        <dbReference type="ARBA" id="ARBA00023004"/>
    </source>
</evidence>
<keyword evidence="4" id="KW-0479">Metal-binding</keyword>
<dbReference type="GO" id="GO:0004748">
    <property type="term" value="F:ribonucleoside-diphosphate reductase activity, thioredoxin disulfide as acceptor"/>
    <property type="evidence" value="ECO:0007669"/>
    <property type="project" value="TreeGrafter"/>
</dbReference>
<sequence>MSTIRVNRTHFPVTALGPGTRFGVWVQGCPLACAGCMSLDTWDADTGAEVTVADLLDRWADALARGAGGITVSGGEPLAQPGPLRDFLTAVDSTRSDLRPAPDILLYTGYELTELNDAQRAAAALADVLVTGRFLAGQPTRLLWRGSANQRMVLQTDLGRRRYASLVDLTPDRTPLQVEPDPAGVRIIGTPRRGTLSRLERGLRHRGLGPEAVTWRPE</sequence>
<gene>
    <name evidence="7" type="ORF">GA0070623_3873</name>
</gene>
<organism evidence="7 8">
    <name type="scientific">Micromonospora rifamycinica</name>
    <dbReference type="NCBI Taxonomy" id="291594"/>
    <lineage>
        <taxon>Bacteria</taxon>
        <taxon>Bacillati</taxon>
        <taxon>Actinomycetota</taxon>
        <taxon>Actinomycetes</taxon>
        <taxon>Micromonosporales</taxon>
        <taxon>Micromonosporaceae</taxon>
        <taxon>Micromonospora</taxon>
    </lineage>
</organism>
<comment type="cofactor">
    <cofactor evidence="1">
        <name>[4Fe-4S] cluster</name>
        <dbReference type="ChEBI" id="CHEBI:49883"/>
    </cofactor>
</comment>